<reference evidence="2" key="2">
    <citation type="submission" date="2015-08" db="UniProtKB">
        <authorList>
            <consortium name="WormBaseParasite"/>
        </authorList>
    </citation>
    <scope>IDENTIFICATION</scope>
</reference>
<accession>A0A0K0FZK0</accession>
<organism evidence="1 2">
    <name type="scientific">Strongyloides venezuelensis</name>
    <name type="common">Threadworm</name>
    <dbReference type="NCBI Taxonomy" id="75913"/>
    <lineage>
        <taxon>Eukaryota</taxon>
        <taxon>Metazoa</taxon>
        <taxon>Ecdysozoa</taxon>
        <taxon>Nematoda</taxon>
        <taxon>Chromadorea</taxon>
        <taxon>Rhabditida</taxon>
        <taxon>Tylenchina</taxon>
        <taxon>Panagrolaimomorpha</taxon>
        <taxon>Strongyloidoidea</taxon>
        <taxon>Strongyloididae</taxon>
        <taxon>Strongyloides</taxon>
    </lineage>
</organism>
<dbReference type="AlphaFoldDB" id="A0A0K0FZK0"/>
<protein>
    <submittedName>
        <fullName evidence="2">Peptidase M12A domain-containing protein</fullName>
    </submittedName>
</protein>
<name>A0A0K0FZK0_STRVS</name>
<dbReference type="WBParaSite" id="SVE_1787900.1">
    <property type="protein sequence ID" value="SVE_1787900.1"/>
    <property type="gene ID" value="SVE_1787900"/>
</dbReference>
<proteinExistence type="predicted"/>
<dbReference type="Proteomes" id="UP000035680">
    <property type="component" value="Unassembled WGS sequence"/>
</dbReference>
<reference evidence="1" key="1">
    <citation type="submission" date="2014-07" db="EMBL/GenBank/DDBJ databases">
        <authorList>
            <person name="Martin A.A"/>
            <person name="De Silva N."/>
        </authorList>
    </citation>
    <scope>NUCLEOTIDE SEQUENCE</scope>
</reference>
<keyword evidence="1" id="KW-1185">Reference proteome</keyword>
<sequence length="160" mass="19053">MVIFVTINARKRPCRTTPRRTTTRDPREWVNWGGKYPLNAQFIAKEATKLFYECGYHNFKFIEVYQKQKRLIEKSWRYRVRYLAKKCNKSIVIKTCIKKGKNKKGCHKENQIKLVDCYNAAILFQAVFKDDVHNNRLRLNVTNLENSNSCALVIKYDFHN</sequence>
<evidence type="ECO:0000313" key="2">
    <source>
        <dbReference type="WBParaSite" id="SVE_1787900.1"/>
    </source>
</evidence>
<evidence type="ECO:0000313" key="1">
    <source>
        <dbReference type="Proteomes" id="UP000035680"/>
    </source>
</evidence>